<dbReference type="OrthoDB" id="5979705at2759"/>
<dbReference type="InterPro" id="IPR052386">
    <property type="entry name" value="GPSM"/>
</dbReference>
<evidence type="ECO:0000256" key="1">
    <source>
        <dbReference type="ARBA" id="ARBA00004496"/>
    </source>
</evidence>
<dbReference type="PANTHER" id="PTHR45954:SF1">
    <property type="entry name" value="LD33695P"/>
    <property type="match status" value="1"/>
</dbReference>
<dbReference type="EMBL" id="LSMT01000227">
    <property type="protein sequence ID" value="PFX22833.1"/>
    <property type="molecule type" value="Genomic_DNA"/>
</dbReference>
<dbReference type="SMART" id="SM00028">
    <property type="entry name" value="TPR"/>
    <property type="match status" value="8"/>
</dbReference>
<organism evidence="6 7">
    <name type="scientific">Stylophora pistillata</name>
    <name type="common">Smooth cauliflower coral</name>
    <dbReference type="NCBI Taxonomy" id="50429"/>
    <lineage>
        <taxon>Eukaryota</taxon>
        <taxon>Metazoa</taxon>
        <taxon>Cnidaria</taxon>
        <taxon>Anthozoa</taxon>
        <taxon>Hexacorallia</taxon>
        <taxon>Scleractinia</taxon>
        <taxon>Astrocoeniina</taxon>
        <taxon>Pocilloporidae</taxon>
        <taxon>Stylophora</taxon>
    </lineage>
</organism>
<dbReference type="Gene3D" id="1.25.40.10">
    <property type="entry name" value="Tetratricopeptide repeat domain"/>
    <property type="match status" value="3"/>
</dbReference>
<dbReference type="Gene3D" id="3.30.420.10">
    <property type="entry name" value="Ribonuclease H-like superfamily/Ribonuclease H"/>
    <property type="match status" value="1"/>
</dbReference>
<dbReference type="InterPro" id="IPR011990">
    <property type="entry name" value="TPR-like_helical_dom_sf"/>
</dbReference>
<name>A0A2B4S1A5_STYPI</name>
<feature type="repeat" description="TPR" evidence="4">
    <location>
        <begin position="282"/>
        <end position="315"/>
    </location>
</feature>
<evidence type="ECO:0000313" key="6">
    <source>
        <dbReference type="EMBL" id="PFX22833.1"/>
    </source>
</evidence>
<dbReference type="SUPFAM" id="SSF48452">
    <property type="entry name" value="TPR-like"/>
    <property type="match status" value="2"/>
</dbReference>
<dbReference type="PROSITE" id="PS50005">
    <property type="entry name" value="TPR"/>
    <property type="match status" value="6"/>
</dbReference>
<keyword evidence="2" id="KW-0963">Cytoplasm</keyword>
<dbReference type="InterPro" id="IPR036397">
    <property type="entry name" value="RNaseH_sf"/>
</dbReference>
<evidence type="ECO:0000256" key="2">
    <source>
        <dbReference type="ARBA" id="ARBA00022490"/>
    </source>
</evidence>
<dbReference type="GO" id="GO:0000132">
    <property type="term" value="P:establishment of mitotic spindle orientation"/>
    <property type="evidence" value="ECO:0007669"/>
    <property type="project" value="TreeGrafter"/>
</dbReference>
<comment type="subcellular location">
    <subcellularLocation>
        <location evidence="1">Cytoplasm</location>
    </subcellularLocation>
</comment>
<feature type="domain" description="Integrase core" evidence="5">
    <location>
        <begin position="414"/>
        <end position="593"/>
    </location>
</feature>
<sequence length="618" mass="70471">MANRYAILGNAYRSQGQLKTAIDYHQRDLQITKEVGDRAGEGRAYGNLSNAYQGLGQFKTAFDYHQRHLEIAKEVGDKAGEGGSYGNLGNAYQGLGQFKKAIDYHQRRLQIAKDVGDKAGEARGYGNLGNAYDGLGQLKTAIDYHQSHLEFAKEVGDKTGEGRGYGNLGNAYRGLGQFKKAIDYHQRHLEIAKEVGDRAGEGRAYGNLGNAYQGLGQFKTAFDYHRRHLEIAKEVGDKAGEGKSYGNLGNTYRGLGQFKTAIDYHRRDLEIAKEVGDKAGEGGSYGNLGNAYQGLGQFKTAIDYHQRHLEIAKEYAWSLRTLDRRLREFDIHFSDTRISVEEVKEAIKNELDGPGCLPVYRAMQNKLRQEYKLNVPRDLVHDFMFDLDPVGLAARCPTNRNKKVKGQFTTKGVNWVHSMDGHDKLMGYQNRTLPLAVYGSIDTASRKLLWLRVWVTNSDPKLIGRWYLEYFYESRKMPSIIRVDRGNETGIMATMQAFLRQNHGDIEPTDTVVYGPSTANQIERWWRELHERLERYFKVQLCMLKEQGLRDLDNETHRMLLAFILIRVIQKQLDSFRETILNTHRIRRQKNTSLPDGVPDHIYNFLQEYGLEECGKES</sequence>
<keyword evidence="7" id="KW-1185">Reference proteome</keyword>
<accession>A0A2B4S1A5</accession>
<dbReference type="PANTHER" id="PTHR45954">
    <property type="entry name" value="LD33695P"/>
    <property type="match status" value="1"/>
</dbReference>
<feature type="repeat" description="TPR" evidence="4">
    <location>
        <begin position="82"/>
        <end position="115"/>
    </location>
</feature>
<comment type="caution">
    <text evidence="6">The sequence shown here is derived from an EMBL/GenBank/DDBJ whole genome shotgun (WGS) entry which is preliminary data.</text>
</comment>
<feature type="repeat" description="TPR" evidence="4">
    <location>
        <begin position="162"/>
        <end position="195"/>
    </location>
</feature>
<keyword evidence="3" id="KW-0677">Repeat</keyword>
<evidence type="ECO:0000259" key="5">
    <source>
        <dbReference type="Pfam" id="PF24764"/>
    </source>
</evidence>
<gene>
    <name evidence="6" type="primary">TTC28</name>
    <name evidence="6" type="ORF">AWC38_SpisGene12629</name>
</gene>
<feature type="repeat" description="TPR" evidence="4">
    <location>
        <begin position="242"/>
        <end position="275"/>
    </location>
</feature>
<dbReference type="GO" id="GO:0005938">
    <property type="term" value="C:cell cortex"/>
    <property type="evidence" value="ECO:0007669"/>
    <property type="project" value="TreeGrafter"/>
</dbReference>
<evidence type="ECO:0000313" key="7">
    <source>
        <dbReference type="Proteomes" id="UP000225706"/>
    </source>
</evidence>
<dbReference type="Proteomes" id="UP000225706">
    <property type="component" value="Unassembled WGS sequence"/>
</dbReference>
<dbReference type="Pfam" id="PF13424">
    <property type="entry name" value="TPR_12"/>
    <property type="match status" value="4"/>
</dbReference>
<evidence type="ECO:0000256" key="4">
    <source>
        <dbReference type="PROSITE-ProRule" id="PRU00339"/>
    </source>
</evidence>
<feature type="repeat" description="TPR" evidence="4">
    <location>
        <begin position="2"/>
        <end position="35"/>
    </location>
</feature>
<dbReference type="InterPro" id="IPR058913">
    <property type="entry name" value="Integrase_dom_put"/>
</dbReference>
<dbReference type="GO" id="GO:0001965">
    <property type="term" value="F:G-protein alpha-subunit binding"/>
    <property type="evidence" value="ECO:0007669"/>
    <property type="project" value="TreeGrafter"/>
</dbReference>
<protein>
    <submittedName>
        <fullName evidence="6">Tetratricopeptide repeat protein 28</fullName>
    </submittedName>
</protein>
<dbReference type="GO" id="GO:0005092">
    <property type="term" value="F:GDP-dissociation inhibitor activity"/>
    <property type="evidence" value="ECO:0007669"/>
    <property type="project" value="TreeGrafter"/>
</dbReference>
<dbReference type="InterPro" id="IPR019734">
    <property type="entry name" value="TPR_rpt"/>
</dbReference>
<proteinExistence type="predicted"/>
<dbReference type="GO" id="GO:0003676">
    <property type="term" value="F:nucleic acid binding"/>
    <property type="evidence" value="ECO:0007669"/>
    <property type="project" value="InterPro"/>
</dbReference>
<dbReference type="Pfam" id="PF24764">
    <property type="entry name" value="rva_4"/>
    <property type="match status" value="1"/>
</dbReference>
<keyword evidence="4" id="KW-0802">TPR repeat</keyword>
<dbReference type="AlphaFoldDB" id="A0A2B4S1A5"/>
<reference evidence="7" key="1">
    <citation type="journal article" date="2017" name="bioRxiv">
        <title>Comparative analysis of the genomes of Stylophora pistillata and Acropora digitifera provides evidence for extensive differences between species of corals.</title>
        <authorList>
            <person name="Voolstra C.R."/>
            <person name="Li Y."/>
            <person name="Liew Y.J."/>
            <person name="Baumgarten S."/>
            <person name="Zoccola D."/>
            <person name="Flot J.-F."/>
            <person name="Tambutte S."/>
            <person name="Allemand D."/>
            <person name="Aranda M."/>
        </authorList>
    </citation>
    <scope>NUCLEOTIDE SEQUENCE [LARGE SCALE GENOMIC DNA]</scope>
</reference>
<evidence type="ECO:0000256" key="3">
    <source>
        <dbReference type="ARBA" id="ARBA00022737"/>
    </source>
</evidence>
<feature type="repeat" description="TPR" evidence="4">
    <location>
        <begin position="202"/>
        <end position="235"/>
    </location>
</feature>